<accession>A0A8H6C8B4</accession>
<dbReference type="SUPFAM" id="SSF53448">
    <property type="entry name" value="Nucleotide-diphospho-sugar transferases"/>
    <property type="match status" value="1"/>
</dbReference>
<evidence type="ECO:0000313" key="20">
    <source>
        <dbReference type="Proteomes" id="UP000593566"/>
    </source>
</evidence>
<dbReference type="EC" id="2.4.1.80" evidence="5"/>
<dbReference type="Pfam" id="PF13506">
    <property type="entry name" value="Glyco_transf_21"/>
    <property type="match status" value="1"/>
</dbReference>
<reference evidence="19 20" key="1">
    <citation type="journal article" date="2020" name="Genomics">
        <title>Complete, high-quality genomes from long-read metagenomic sequencing of two wolf lichen thalli reveals enigmatic genome architecture.</title>
        <authorList>
            <person name="McKenzie S.K."/>
            <person name="Walston R.F."/>
            <person name="Allen J.L."/>
        </authorList>
    </citation>
    <scope>NUCLEOTIDE SEQUENCE [LARGE SCALE GENOMIC DNA]</scope>
    <source>
        <strain evidence="19">WasteWater1</strain>
    </source>
</reference>
<name>A0A8H6C8B4_9LECA</name>
<evidence type="ECO:0000256" key="10">
    <source>
        <dbReference type="ARBA" id="ARBA00022989"/>
    </source>
</evidence>
<dbReference type="InterPro" id="IPR022043">
    <property type="entry name" value="CAF1A_DD"/>
</dbReference>
<protein>
    <recommendedName>
        <fullName evidence="6">Ceramide glucosyltransferase</fullName>
        <ecNumber evidence="5">2.4.1.80</ecNumber>
    </recommendedName>
    <alternativeName>
        <fullName evidence="13">Glucosylceramide synthase</fullName>
    </alternativeName>
    <alternativeName>
        <fullName evidence="14">UDP-glucose ceramide glucosyltransferase</fullName>
    </alternativeName>
    <alternativeName>
        <fullName evidence="12">UDP-glucose:N-acylsphingosine D-glucosyltransferase</fullName>
    </alternativeName>
</protein>
<feature type="compositionally biased region" description="Low complexity" evidence="15">
    <location>
        <begin position="318"/>
        <end position="339"/>
    </location>
</feature>
<keyword evidence="20" id="KW-1185">Reference proteome</keyword>
<keyword evidence="9" id="KW-0812">Transmembrane</keyword>
<dbReference type="GO" id="GO:0006679">
    <property type="term" value="P:glucosylceramide biosynthetic process"/>
    <property type="evidence" value="ECO:0007669"/>
    <property type="project" value="TreeGrafter"/>
</dbReference>
<comment type="caution">
    <text evidence="19">The sequence shown here is derived from an EMBL/GenBank/DDBJ whole genome shotgun (WGS) entry which is preliminary data.</text>
</comment>
<feature type="compositionally biased region" description="Basic and acidic residues" evidence="15">
    <location>
        <begin position="471"/>
        <end position="483"/>
    </location>
</feature>
<feature type="region of interest" description="Disordered" evidence="15">
    <location>
        <begin position="297"/>
        <end position="349"/>
    </location>
</feature>
<evidence type="ECO:0000256" key="14">
    <source>
        <dbReference type="ARBA" id="ARBA00032575"/>
    </source>
</evidence>
<feature type="region of interest" description="Disordered" evidence="15">
    <location>
        <begin position="645"/>
        <end position="690"/>
    </location>
</feature>
<dbReference type="Pfam" id="PF21796">
    <property type="entry name" value="Cac1_C"/>
    <property type="match status" value="1"/>
</dbReference>
<evidence type="ECO:0000256" key="15">
    <source>
        <dbReference type="SAM" id="MobiDB-lite"/>
    </source>
</evidence>
<evidence type="ECO:0000256" key="1">
    <source>
        <dbReference type="ARBA" id="ARBA00004141"/>
    </source>
</evidence>
<evidence type="ECO:0000256" key="3">
    <source>
        <dbReference type="ARBA" id="ARBA00004991"/>
    </source>
</evidence>
<keyword evidence="10" id="KW-1133">Transmembrane helix</keyword>
<feature type="region of interest" description="Disordered" evidence="15">
    <location>
        <begin position="447"/>
        <end position="488"/>
    </location>
</feature>
<evidence type="ECO:0000256" key="11">
    <source>
        <dbReference type="ARBA" id="ARBA00023136"/>
    </source>
</evidence>
<feature type="signal peptide" evidence="16">
    <location>
        <begin position="1"/>
        <end position="19"/>
    </location>
</feature>
<evidence type="ECO:0000259" key="18">
    <source>
        <dbReference type="Pfam" id="PF21796"/>
    </source>
</evidence>
<evidence type="ECO:0000256" key="4">
    <source>
        <dbReference type="ARBA" id="ARBA00006739"/>
    </source>
</evidence>
<sequence>MSRVTILLATLAIVSLILSSPIEPRKWGHEIDSGVLTSEFVPGFIGERPITGPDGDYLRATFCYCKTPLDLAPRGLFDGTGDGQHSGGGGGIQPGEIVQGHFWRYEYFNYHYNATYFMNHYCMEDAFPQDKYGCGYDAPGKFEPVPNSFWNTQIQNDIAFNYSPLPGHDLHSWTMSKRQTDVDWIFFGRGEMRTMQRRRLGQDQGLIKMPREYVDDKCSHYCDTELLLPMDPTRKSHGELYNDIDDMCDRQSSQQLAASPVDSPVKPMSVLTPPMSSPASLKRSFADTGLDAHLRDQITPTPSANAHVPASSQACSRSPSPANLPLSTSSAASNTSPAAVQGSSAATLDKSNKRTKLTYAEKEARQIEIHFKEQQKAEERAKKEEEKAKKDLEKQVRKMMKEEQAKVRDDEKQRKLEEKQKAEEEKNKKAKSQLRLNAFFVQPAVLSGTPSASPTRDTASPLKSRRSSIAEIKEMENPQERSRSVSITPQKARLQDYKRQFPPFFLQSHTVLAPHSRFSRDEKGLEYAQKKIDEGIGRGGGAVGPFNAYDLLHLSLDFSQRFPRVHAVKDIIAKIHGSARNPIDLTESQFRRAIEKPTDLLKTVPMKYLKFLEDYRPPYTGTFTKAQDRRAMSKLCRRPFSRELPDTDYGYDSEAEWEEPGEGEDLNSEGEEEAGEDEEENEMEGFLDDEENEAVKKRPQLGDLEPTCSGICWEDLENEGSKLANLDVLDLSLFKLDILMGKTSMLHLIPVLTDIENPQLPIDPYSTSYWKPDTSMNSLGALPHVKGTLMEPPRIPLNPINRQNTLLNPSAAATGIKTADSDVNAPMKPAKGPKRLIPLELLDEFRKAVDGNELTKLGLLEVLKKQFPKQPKAALRDTIDTFAERIGSKEAEKKWGIEPYLYECLAATFNQTYPREKLTIYFCISSRRDPAFSTLERLVADYHGFDVKILVEEEDPNLSGRDGRIGNLGPNPKIRNMSRAYREAKGDVVWIIDCNVWVSPSVAGRMVDLLCGFTPTARGRKYKFVHQLPLVVDVSSTAPAVPTNSLSSGPQVPMIPMLPTNGAGGLLDELFLSTSHAKFYTAIATVAIAPCTVGKSNMFRRSHLDALTTSTSTSPYNTNPDEQHQGIDFFSDNICEDHLIGDLLWRSPVPLIVQDLAGFEGEDPQVQTQKPKTTWGNHGLLPPHPSNLCTQPVANASLISYIDRRTRWLRVRKFTVPLATLVEPGTESLLCSAYGAWGLTTLPWCHRTLGIPQTWLTFSAIYFSSIIMWAAIDRYVWSMLQYGGTAESERPSFGRTRGKRRGLKEWIFAWLGREVLAFPIWAWSSFGGVTVVWRARKFWVGMDMRVHEIEGEEGEAGKRRD</sequence>
<dbReference type="InterPro" id="IPR029044">
    <property type="entry name" value="Nucleotide-diphossugar_trans"/>
</dbReference>
<dbReference type="PANTHER" id="PTHR12726:SF0">
    <property type="entry name" value="CERAMIDE GLUCOSYLTRANSFERASE"/>
    <property type="match status" value="1"/>
</dbReference>
<dbReference type="EMBL" id="JACCJB010000021">
    <property type="protein sequence ID" value="KAF6218822.1"/>
    <property type="molecule type" value="Genomic_DNA"/>
</dbReference>
<evidence type="ECO:0000256" key="8">
    <source>
        <dbReference type="ARBA" id="ARBA00022679"/>
    </source>
</evidence>
<evidence type="ECO:0000256" key="2">
    <source>
        <dbReference type="ARBA" id="ARBA00004760"/>
    </source>
</evidence>
<dbReference type="GO" id="GO:0008120">
    <property type="term" value="F:ceramide glucosyltransferase activity"/>
    <property type="evidence" value="ECO:0007669"/>
    <property type="project" value="UniProtKB-EC"/>
</dbReference>
<comment type="pathway">
    <text evidence="2">Lipid metabolism; sphingolipid metabolism.</text>
</comment>
<feature type="compositionally biased region" description="Polar residues" evidence="15">
    <location>
        <begin position="448"/>
        <end position="458"/>
    </location>
</feature>
<proteinExistence type="inferred from homology"/>
<dbReference type="InterPro" id="IPR025993">
    <property type="entry name" value="Ceramide_glucosylTrfase"/>
</dbReference>
<evidence type="ECO:0000256" key="5">
    <source>
        <dbReference type="ARBA" id="ARBA00012699"/>
    </source>
</evidence>
<dbReference type="Proteomes" id="UP000593566">
    <property type="component" value="Unassembled WGS sequence"/>
</dbReference>
<evidence type="ECO:0000256" key="6">
    <source>
        <dbReference type="ARBA" id="ARBA00019988"/>
    </source>
</evidence>
<organism evidence="19 20">
    <name type="scientific">Letharia lupina</name>
    <dbReference type="NCBI Taxonomy" id="560253"/>
    <lineage>
        <taxon>Eukaryota</taxon>
        <taxon>Fungi</taxon>
        <taxon>Dikarya</taxon>
        <taxon>Ascomycota</taxon>
        <taxon>Pezizomycotina</taxon>
        <taxon>Lecanoromycetes</taxon>
        <taxon>OSLEUM clade</taxon>
        <taxon>Lecanoromycetidae</taxon>
        <taxon>Lecanorales</taxon>
        <taxon>Lecanorineae</taxon>
        <taxon>Parmeliaceae</taxon>
        <taxon>Letharia</taxon>
    </lineage>
</organism>
<dbReference type="PANTHER" id="PTHR12726">
    <property type="entry name" value="CERAMIDE GLUCOSYLTRANSFERASE"/>
    <property type="match status" value="1"/>
</dbReference>
<evidence type="ECO:0000313" key="19">
    <source>
        <dbReference type="EMBL" id="KAF6218822.1"/>
    </source>
</evidence>
<evidence type="ECO:0000256" key="12">
    <source>
        <dbReference type="ARBA" id="ARBA00031017"/>
    </source>
</evidence>
<evidence type="ECO:0000259" key="17">
    <source>
        <dbReference type="Pfam" id="PF12253"/>
    </source>
</evidence>
<feature type="chain" id="PRO_5034152748" description="Ceramide glucosyltransferase" evidence="16">
    <location>
        <begin position="20"/>
        <end position="1361"/>
    </location>
</feature>
<dbReference type="Pfam" id="PF12253">
    <property type="entry name" value="CAF1A_dimeriz"/>
    <property type="match status" value="1"/>
</dbReference>
<dbReference type="RefSeq" id="XP_037148257.1">
    <property type="nucleotide sequence ID" value="XM_037296275.1"/>
</dbReference>
<gene>
    <name evidence="19" type="ORF">HO133_005365</name>
</gene>
<feature type="region of interest" description="Disordered" evidence="15">
    <location>
        <begin position="374"/>
        <end position="431"/>
    </location>
</feature>
<keyword evidence="16" id="KW-0732">Signal</keyword>
<feature type="region of interest" description="Disordered" evidence="15">
    <location>
        <begin position="252"/>
        <end position="282"/>
    </location>
</feature>
<feature type="compositionally biased region" description="Polar residues" evidence="15">
    <location>
        <begin position="298"/>
        <end position="317"/>
    </location>
</feature>
<feature type="compositionally biased region" description="Acidic residues" evidence="15">
    <location>
        <begin position="649"/>
        <end position="690"/>
    </location>
</feature>
<evidence type="ECO:0000256" key="13">
    <source>
        <dbReference type="ARBA" id="ARBA00031543"/>
    </source>
</evidence>
<feature type="domain" description="Chromatin assembly factor 1 subunit A dimerization" evidence="17">
    <location>
        <begin position="607"/>
        <end position="681"/>
    </location>
</feature>
<keyword evidence="7" id="KW-0328">Glycosyltransferase</keyword>
<feature type="compositionally biased region" description="Basic and acidic residues" evidence="15">
    <location>
        <begin position="374"/>
        <end position="427"/>
    </location>
</feature>
<keyword evidence="11" id="KW-0472">Membrane</keyword>
<comment type="subcellular location">
    <subcellularLocation>
        <location evidence="1">Membrane</location>
        <topology evidence="1">Multi-pass membrane protein</topology>
    </subcellularLocation>
</comment>
<evidence type="ECO:0000256" key="7">
    <source>
        <dbReference type="ARBA" id="ARBA00022676"/>
    </source>
</evidence>
<dbReference type="UniPathway" id="UPA00222"/>
<comment type="pathway">
    <text evidence="3">Sphingolipid metabolism.</text>
</comment>
<dbReference type="GO" id="GO:0016020">
    <property type="term" value="C:membrane"/>
    <property type="evidence" value="ECO:0007669"/>
    <property type="project" value="UniProtKB-SubCell"/>
</dbReference>
<dbReference type="InterPro" id="IPR048800">
    <property type="entry name" value="Cac1-like_C"/>
</dbReference>
<keyword evidence="8" id="KW-0808">Transferase</keyword>
<evidence type="ECO:0000256" key="9">
    <source>
        <dbReference type="ARBA" id="ARBA00022692"/>
    </source>
</evidence>
<comment type="similarity">
    <text evidence="4">Belongs to the glycosyltransferase 2 family.</text>
</comment>
<dbReference type="GeneID" id="59333771"/>
<evidence type="ECO:0000256" key="16">
    <source>
        <dbReference type="SAM" id="SignalP"/>
    </source>
</evidence>
<feature type="domain" description="Chromatin assembly factor 1 subunit Cac1-like C-terminal" evidence="18">
    <location>
        <begin position="842"/>
        <end position="896"/>
    </location>
</feature>